<keyword evidence="15" id="KW-1185">Reference proteome</keyword>
<evidence type="ECO:0000256" key="2">
    <source>
        <dbReference type="ARBA" id="ARBA00022475"/>
    </source>
</evidence>
<dbReference type="SUPFAM" id="SSF81321">
    <property type="entry name" value="Family A G protein-coupled receptor-like"/>
    <property type="match status" value="1"/>
</dbReference>
<evidence type="ECO:0000313" key="14">
    <source>
        <dbReference type="Ensembl" id="ENSGWIP00000014459.1"/>
    </source>
</evidence>
<feature type="signal peptide" evidence="12">
    <location>
        <begin position="1"/>
        <end position="20"/>
    </location>
</feature>
<evidence type="ECO:0000256" key="5">
    <source>
        <dbReference type="ARBA" id="ARBA00023040"/>
    </source>
</evidence>
<feature type="domain" description="G-protein coupled receptors family 1 profile" evidence="13">
    <location>
        <begin position="104"/>
        <end position="352"/>
    </location>
</feature>
<keyword evidence="3 11" id="KW-0812">Transmembrane</keyword>
<gene>
    <name evidence="14" type="primary">f2r</name>
</gene>
<evidence type="ECO:0000256" key="4">
    <source>
        <dbReference type="ARBA" id="ARBA00022989"/>
    </source>
</evidence>
<evidence type="ECO:0000256" key="7">
    <source>
        <dbReference type="ARBA" id="ARBA00023157"/>
    </source>
</evidence>
<reference evidence="14" key="2">
    <citation type="submission" date="2025-08" db="UniProtKB">
        <authorList>
            <consortium name="Ensembl"/>
        </authorList>
    </citation>
    <scope>IDENTIFICATION</scope>
</reference>
<proteinExistence type="predicted"/>
<dbReference type="GO" id="GO:0015057">
    <property type="term" value="F:thrombin-activated receptor activity"/>
    <property type="evidence" value="ECO:0007669"/>
    <property type="project" value="InterPro"/>
</dbReference>
<keyword evidence="6 11" id="KW-0472">Membrane</keyword>
<feature type="chain" id="PRO_5034700137" description="G-protein coupled receptors family 1 profile domain-containing protein" evidence="12">
    <location>
        <begin position="21"/>
        <end position="394"/>
    </location>
</feature>
<dbReference type="AlphaFoldDB" id="A0A8C5E9Y1"/>
<accession>A0A8C5E9Y1</accession>
<feature type="transmembrane region" description="Helical" evidence="11">
    <location>
        <begin position="88"/>
        <end position="113"/>
    </location>
</feature>
<dbReference type="FunFam" id="1.20.1070.10:FF:000040">
    <property type="entry name" value="Coagulation factor 2 (thrombin) receptor"/>
    <property type="match status" value="1"/>
</dbReference>
<dbReference type="PROSITE" id="PS50262">
    <property type="entry name" value="G_PROTEIN_RECEP_F1_2"/>
    <property type="match status" value="1"/>
</dbReference>
<dbReference type="GO" id="GO:0007200">
    <property type="term" value="P:phospholipase C-activating G protein-coupled receptor signaling pathway"/>
    <property type="evidence" value="ECO:0007669"/>
    <property type="project" value="TreeGrafter"/>
</dbReference>
<comment type="subcellular location">
    <subcellularLocation>
        <location evidence="1">Cell membrane</location>
        <topology evidence="1">Multi-pass membrane protein</topology>
    </subcellularLocation>
</comment>
<feature type="transmembrane region" description="Helical" evidence="11">
    <location>
        <begin position="158"/>
        <end position="180"/>
    </location>
</feature>
<feature type="transmembrane region" description="Helical" evidence="11">
    <location>
        <begin position="331"/>
        <end position="354"/>
    </location>
</feature>
<dbReference type="GO" id="GO:0005886">
    <property type="term" value="C:plasma membrane"/>
    <property type="evidence" value="ECO:0007669"/>
    <property type="project" value="UniProtKB-SubCell"/>
</dbReference>
<dbReference type="Proteomes" id="UP000694680">
    <property type="component" value="Chromosome 12"/>
</dbReference>
<evidence type="ECO:0000256" key="6">
    <source>
        <dbReference type="ARBA" id="ARBA00023136"/>
    </source>
</evidence>
<dbReference type="PANTHER" id="PTHR24232">
    <property type="entry name" value="G-PROTEIN COUPLED RECEPTOR"/>
    <property type="match status" value="1"/>
</dbReference>
<evidence type="ECO:0000313" key="15">
    <source>
        <dbReference type="Proteomes" id="UP000694680"/>
    </source>
</evidence>
<keyword evidence="9" id="KW-0325">Glycoprotein</keyword>
<evidence type="ECO:0000256" key="1">
    <source>
        <dbReference type="ARBA" id="ARBA00004651"/>
    </source>
</evidence>
<keyword evidence="8" id="KW-0675">Receptor</keyword>
<evidence type="ECO:0000256" key="11">
    <source>
        <dbReference type="SAM" id="Phobius"/>
    </source>
</evidence>
<dbReference type="Gene3D" id="1.20.1070.10">
    <property type="entry name" value="Rhodopsin 7-helix transmembrane proteins"/>
    <property type="match status" value="1"/>
</dbReference>
<sequence>MFSAECVSVLLLCACAAATATINNSTPHLRTFVLFSSSVTDEPLNLDLLDLYDRTNESSRFRVNVTHHGHPQFSEEALLFLSGPVSTIFIPCFYTLVCVVSIPINVCAVLAFARGIRPKKPAAIYMLNLAMADLLFAMLLPFKIFYHFNGNNWSAFYWNMYCSVLLIACISVDRLLAVVYPIDSLTWRRPKHAVTACALMWTVSLAGSVPLVSSEQTTFLQQLNIITCHDVQHVENVAWLKVYFLFLCSALFFLPLLVTLTSYARVLWSLCRIPKGVAGSSRRRRRAVVMALTVLLIFLVCFMPTNVLLFVHYLLFSTSVETSRETPDGSYAAYLVFLCVGSLNCILDPLVYYFGSSQCQNNCPVCSRVRRTATGTKSATLRENLHSQYRKLLV</sequence>
<dbReference type="GO" id="GO:0030194">
    <property type="term" value="P:positive regulation of blood coagulation"/>
    <property type="evidence" value="ECO:0007669"/>
    <property type="project" value="TreeGrafter"/>
</dbReference>
<dbReference type="PANTHER" id="PTHR24232:SF20">
    <property type="entry name" value="PROTEINASE-ACTIVATED RECEPTOR 1"/>
    <property type="match status" value="1"/>
</dbReference>
<keyword evidence="5" id="KW-0297">G-protein coupled receptor</keyword>
<keyword evidence="7" id="KW-1015">Disulfide bond</keyword>
<keyword evidence="4 11" id="KW-1133">Transmembrane helix</keyword>
<evidence type="ECO:0000256" key="8">
    <source>
        <dbReference type="ARBA" id="ARBA00023170"/>
    </source>
</evidence>
<reference evidence="14" key="3">
    <citation type="submission" date="2025-09" db="UniProtKB">
        <authorList>
            <consortium name="Ensembl"/>
        </authorList>
    </citation>
    <scope>IDENTIFICATION</scope>
</reference>
<dbReference type="Pfam" id="PF00001">
    <property type="entry name" value="7tm_1"/>
    <property type="match status" value="1"/>
</dbReference>
<protein>
    <recommendedName>
        <fullName evidence="13">G-protein coupled receptors family 1 profile domain-containing protein</fullName>
    </recommendedName>
</protein>
<dbReference type="GO" id="GO:0007596">
    <property type="term" value="P:blood coagulation"/>
    <property type="evidence" value="ECO:0007669"/>
    <property type="project" value="InterPro"/>
</dbReference>
<feature type="transmembrane region" description="Helical" evidence="11">
    <location>
        <begin position="287"/>
        <end position="311"/>
    </location>
</feature>
<keyword evidence="12" id="KW-0732">Signal</keyword>
<keyword evidence="2" id="KW-1003">Cell membrane</keyword>
<dbReference type="GO" id="GO:0035025">
    <property type="term" value="P:positive regulation of Rho protein signal transduction"/>
    <property type="evidence" value="ECO:0007669"/>
    <property type="project" value="TreeGrafter"/>
</dbReference>
<name>A0A8C5E9Y1_GOUWI</name>
<reference evidence="14" key="1">
    <citation type="submission" date="2020-06" db="EMBL/GenBank/DDBJ databases">
        <authorList>
            <consortium name="Wellcome Sanger Institute Data Sharing"/>
        </authorList>
    </citation>
    <scope>NUCLEOTIDE SEQUENCE [LARGE SCALE GENOMIC DNA]</scope>
</reference>
<dbReference type="PRINTS" id="PR00237">
    <property type="entry name" value="GPCRRHODOPSN"/>
</dbReference>
<feature type="transmembrane region" description="Helical" evidence="11">
    <location>
        <begin position="125"/>
        <end position="146"/>
    </location>
</feature>
<evidence type="ECO:0000256" key="12">
    <source>
        <dbReference type="SAM" id="SignalP"/>
    </source>
</evidence>
<feature type="transmembrane region" description="Helical" evidence="11">
    <location>
        <begin position="242"/>
        <end position="266"/>
    </location>
</feature>
<organism evidence="14 15">
    <name type="scientific">Gouania willdenowi</name>
    <name type="common">Blunt-snouted clingfish</name>
    <name type="synonym">Lepadogaster willdenowi</name>
    <dbReference type="NCBI Taxonomy" id="441366"/>
    <lineage>
        <taxon>Eukaryota</taxon>
        <taxon>Metazoa</taxon>
        <taxon>Chordata</taxon>
        <taxon>Craniata</taxon>
        <taxon>Vertebrata</taxon>
        <taxon>Euteleostomi</taxon>
        <taxon>Actinopterygii</taxon>
        <taxon>Neopterygii</taxon>
        <taxon>Teleostei</taxon>
        <taxon>Neoteleostei</taxon>
        <taxon>Acanthomorphata</taxon>
        <taxon>Ovalentaria</taxon>
        <taxon>Blenniimorphae</taxon>
        <taxon>Blenniiformes</taxon>
        <taxon>Gobiesocoidei</taxon>
        <taxon>Gobiesocidae</taxon>
        <taxon>Gobiesocinae</taxon>
        <taxon>Gouania</taxon>
    </lineage>
</organism>
<evidence type="ECO:0000256" key="3">
    <source>
        <dbReference type="ARBA" id="ARBA00022692"/>
    </source>
</evidence>
<evidence type="ECO:0000259" key="13">
    <source>
        <dbReference type="PROSITE" id="PS50262"/>
    </source>
</evidence>
<dbReference type="InterPro" id="IPR017452">
    <property type="entry name" value="GPCR_Rhodpsn_7TM"/>
</dbReference>
<dbReference type="InterPro" id="IPR003912">
    <property type="entry name" value="Protea_act_rcpt"/>
</dbReference>
<feature type="transmembrane region" description="Helical" evidence="11">
    <location>
        <begin position="192"/>
        <end position="213"/>
    </location>
</feature>
<dbReference type="PRINTS" id="PR01428">
    <property type="entry name" value="PROTEASEAR"/>
</dbReference>
<evidence type="ECO:0000256" key="10">
    <source>
        <dbReference type="ARBA" id="ARBA00023224"/>
    </source>
</evidence>
<keyword evidence="10" id="KW-0807">Transducer</keyword>
<dbReference type="InterPro" id="IPR000276">
    <property type="entry name" value="GPCR_Rhodpsn"/>
</dbReference>
<dbReference type="Ensembl" id="ENSGWIT00000015980.1">
    <property type="protein sequence ID" value="ENSGWIP00000014459.1"/>
    <property type="gene ID" value="ENSGWIG00000008166.1"/>
</dbReference>
<evidence type="ECO:0000256" key="9">
    <source>
        <dbReference type="ARBA" id="ARBA00023180"/>
    </source>
</evidence>